<dbReference type="RefSeq" id="XP_066930732.1">
    <property type="nucleotide sequence ID" value="XM_067074631.1"/>
</dbReference>
<dbReference type="PANTHER" id="PTHR34441:SF1">
    <property type="entry name" value="MOTILE SPERM DOMAIN-CONTAINING 1"/>
    <property type="match status" value="1"/>
</dbReference>
<dbReference type="GeneID" id="136818255"/>
<dbReference type="AlphaFoldDB" id="A0A7M5WRA8"/>
<evidence type="ECO:0000256" key="2">
    <source>
        <dbReference type="ARBA" id="ARBA00022692"/>
    </source>
</evidence>
<name>A0A7M5WRA8_9CNID</name>
<dbReference type="InterPro" id="IPR008962">
    <property type="entry name" value="PapD-like_sf"/>
</dbReference>
<evidence type="ECO:0000256" key="6">
    <source>
        <dbReference type="SAM" id="Phobius"/>
    </source>
</evidence>
<keyword evidence="4 6" id="KW-0472">Membrane</keyword>
<proteinExistence type="predicted"/>
<dbReference type="InterPro" id="IPR039283">
    <property type="entry name" value="MOSPD1/3"/>
</dbReference>
<dbReference type="PANTHER" id="PTHR34441">
    <property type="entry name" value="MOTILE SPERM DOMAIN-CONTAINING PROTEIN 1"/>
    <property type="match status" value="1"/>
</dbReference>
<dbReference type="GO" id="GO:0005737">
    <property type="term" value="C:cytoplasm"/>
    <property type="evidence" value="ECO:0007669"/>
    <property type="project" value="TreeGrafter"/>
</dbReference>
<dbReference type="Proteomes" id="UP000594262">
    <property type="component" value="Unplaced"/>
</dbReference>
<protein>
    <recommendedName>
        <fullName evidence="7">MSP domain-containing protein</fullName>
    </recommendedName>
</protein>
<organism evidence="8 9">
    <name type="scientific">Clytia hemisphaerica</name>
    <dbReference type="NCBI Taxonomy" id="252671"/>
    <lineage>
        <taxon>Eukaryota</taxon>
        <taxon>Metazoa</taxon>
        <taxon>Cnidaria</taxon>
        <taxon>Hydrozoa</taxon>
        <taxon>Hydroidolina</taxon>
        <taxon>Leptothecata</taxon>
        <taxon>Obeliida</taxon>
        <taxon>Clytiidae</taxon>
        <taxon>Clytia</taxon>
    </lineage>
</organism>
<evidence type="ECO:0000259" key="7">
    <source>
        <dbReference type="Pfam" id="PF00635"/>
    </source>
</evidence>
<keyword evidence="9" id="KW-1185">Reference proteome</keyword>
<dbReference type="GO" id="GO:0016020">
    <property type="term" value="C:membrane"/>
    <property type="evidence" value="ECO:0007669"/>
    <property type="project" value="UniProtKB-SubCell"/>
</dbReference>
<evidence type="ECO:0000256" key="5">
    <source>
        <dbReference type="SAM" id="MobiDB-lite"/>
    </source>
</evidence>
<dbReference type="InterPro" id="IPR013783">
    <property type="entry name" value="Ig-like_fold"/>
</dbReference>
<keyword evidence="3 6" id="KW-1133">Transmembrane helix</keyword>
<evidence type="ECO:0000256" key="1">
    <source>
        <dbReference type="ARBA" id="ARBA00004141"/>
    </source>
</evidence>
<feature type="region of interest" description="Disordered" evidence="5">
    <location>
        <begin position="120"/>
        <end position="141"/>
    </location>
</feature>
<reference evidence="8" key="1">
    <citation type="submission" date="2021-01" db="UniProtKB">
        <authorList>
            <consortium name="EnsemblMetazoa"/>
        </authorList>
    </citation>
    <scope>IDENTIFICATION</scope>
</reference>
<evidence type="ECO:0000313" key="9">
    <source>
        <dbReference type="Proteomes" id="UP000594262"/>
    </source>
</evidence>
<comment type="subcellular location">
    <subcellularLocation>
        <location evidence="1">Membrane</location>
        <topology evidence="1">Multi-pass membrane protein</topology>
    </subcellularLocation>
</comment>
<evidence type="ECO:0000256" key="4">
    <source>
        <dbReference type="ARBA" id="ARBA00023136"/>
    </source>
</evidence>
<dbReference type="InterPro" id="IPR000535">
    <property type="entry name" value="MSP_dom"/>
</dbReference>
<evidence type="ECO:0000313" key="8">
    <source>
        <dbReference type="EnsemblMetazoa" id="CLYHEMP005227.1"/>
    </source>
</evidence>
<evidence type="ECO:0000256" key="3">
    <source>
        <dbReference type="ARBA" id="ARBA00022989"/>
    </source>
</evidence>
<dbReference type="SUPFAM" id="SSF49354">
    <property type="entry name" value="PapD-like"/>
    <property type="match status" value="1"/>
</dbReference>
<sequence>MSSRHFRREPDGKLPVFVFPSTLNFYFEEQSTYKQVLTVYNPYDFTVQFKVFSNNPSKYNVVESEGIIKKACCIDIVIRVTDFPPNVYREDKFRVHLYEQNALKSDFIGTKEVSVFLHPKNNQHDKQSRGTNKSKRPSTKDVDEVFYRQRRDSVIVQRSLPSIPVIILSLCCIIMLMLPTDKDNEKNSIVPLYLHLTMNQKLIAAYVLGLVTMAVLKT</sequence>
<dbReference type="OrthoDB" id="10022288at2759"/>
<dbReference type="Gene3D" id="2.60.40.10">
    <property type="entry name" value="Immunoglobulins"/>
    <property type="match status" value="1"/>
</dbReference>
<feature type="transmembrane region" description="Helical" evidence="6">
    <location>
        <begin position="160"/>
        <end position="178"/>
    </location>
</feature>
<accession>A0A7M5WRA8</accession>
<dbReference type="Pfam" id="PF00635">
    <property type="entry name" value="Motile_Sperm"/>
    <property type="match status" value="1"/>
</dbReference>
<dbReference type="EnsemblMetazoa" id="CLYHEMT005227.1">
    <property type="protein sequence ID" value="CLYHEMP005227.1"/>
    <property type="gene ID" value="CLYHEMG005227"/>
</dbReference>
<feature type="domain" description="MSP" evidence="7">
    <location>
        <begin position="16"/>
        <end position="101"/>
    </location>
</feature>
<feature type="transmembrane region" description="Helical" evidence="6">
    <location>
        <begin position="198"/>
        <end position="216"/>
    </location>
</feature>
<keyword evidence="2 6" id="KW-0812">Transmembrane</keyword>